<feature type="transmembrane region" description="Helical" evidence="8">
    <location>
        <begin position="297"/>
        <end position="316"/>
    </location>
</feature>
<feature type="transmembrane region" description="Helical" evidence="8">
    <location>
        <begin position="488"/>
        <end position="508"/>
    </location>
</feature>
<comment type="caution">
    <text evidence="9">The sequence shown here is derived from an EMBL/GenBank/DDBJ whole genome shotgun (WGS) entry which is preliminary data.</text>
</comment>
<feature type="transmembrane region" description="Helical" evidence="8">
    <location>
        <begin position="663"/>
        <end position="684"/>
    </location>
</feature>
<evidence type="ECO:0000256" key="6">
    <source>
        <dbReference type="ARBA" id="ARBA00023136"/>
    </source>
</evidence>
<feature type="transmembrane region" description="Helical" evidence="8">
    <location>
        <begin position="106"/>
        <end position="131"/>
    </location>
</feature>
<feature type="transmembrane region" description="Helical" evidence="8">
    <location>
        <begin position="427"/>
        <end position="449"/>
    </location>
</feature>
<protein>
    <recommendedName>
        <fullName evidence="11">Protein RFT1 homolog</fullName>
    </recommendedName>
</protein>
<dbReference type="GO" id="GO:0016020">
    <property type="term" value="C:membrane"/>
    <property type="evidence" value="ECO:0007669"/>
    <property type="project" value="UniProtKB-SubCell"/>
</dbReference>
<feature type="region of interest" description="Disordered" evidence="7">
    <location>
        <begin position="568"/>
        <end position="587"/>
    </location>
</feature>
<dbReference type="AlphaFoldDB" id="A0AB34IKM8"/>
<organism evidence="9 10">
    <name type="scientific">Prymnesium parvum</name>
    <name type="common">Toxic golden alga</name>
    <dbReference type="NCBI Taxonomy" id="97485"/>
    <lineage>
        <taxon>Eukaryota</taxon>
        <taxon>Haptista</taxon>
        <taxon>Haptophyta</taxon>
        <taxon>Prymnesiophyceae</taxon>
        <taxon>Prymnesiales</taxon>
        <taxon>Prymnesiaceae</taxon>
        <taxon>Prymnesium</taxon>
    </lineage>
</organism>
<feature type="transmembrane region" description="Helical" evidence="8">
    <location>
        <begin position="259"/>
        <end position="285"/>
    </location>
</feature>
<dbReference type="EMBL" id="JBGBPQ010000023">
    <property type="protein sequence ID" value="KAL1500580.1"/>
    <property type="molecule type" value="Genomic_DNA"/>
</dbReference>
<feature type="transmembrane region" description="Helical" evidence="8">
    <location>
        <begin position="704"/>
        <end position="727"/>
    </location>
</feature>
<dbReference type="PANTHER" id="PTHR36838:SF3">
    <property type="entry name" value="TRANSPORTER AUXIN EFFLUX CARRIER EC FAMILY"/>
    <property type="match status" value="1"/>
</dbReference>
<evidence type="ECO:0000256" key="7">
    <source>
        <dbReference type="SAM" id="MobiDB-lite"/>
    </source>
</evidence>
<keyword evidence="10" id="KW-1185">Reference proteome</keyword>
<name>A0AB34IKM8_PRYPA</name>
<evidence type="ECO:0000313" key="10">
    <source>
        <dbReference type="Proteomes" id="UP001515480"/>
    </source>
</evidence>
<keyword evidence="2" id="KW-0813">Transport</keyword>
<feature type="compositionally biased region" description="Polar residues" evidence="7">
    <location>
        <begin position="570"/>
        <end position="587"/>
    </location>
</feature>
<evidence type="ECO:0000256" key="2">
    <source>
        <dbReference type="ARBA" id="ARBA00022448"/>
    </source>
</evidence>
<dbReference type="GO" id="GO:0055085">
    <property type="term" value="P:transmembrane transport"/>
    <property type="evidence" value="ECO:0007669"/>
    <property type="project" value="InterPro"/>
</dbReference>
<evidence type="ECO:0008006" key="11">
    <source>
        <dbReference type="Google" id="ProtNLM"/>
    </source>
</evidence>
<keyword evidence="6 8" id="KW-0472">Membrane</keyword>
<dbReference type="InterPro" id="IPR004776">
    <property type="entry name" value="Mem_transp_PIN-like"/>
</dbReference>
<dbReference type="PANTHER" id="PTHR36838">
    <property type="entry name" value="AUXIN EFFLUX CARRIER FAMILY PROTEIN"/>
    <property type="match status" value="1"/>
</dbReference>
<feature type="transmembrane region" description="Helical" evidence="8">
    <location>
        <begin position="355"/>
        <end position="383"/>
    </location>
</feature>
<keyword evidence="4 8" id="KW-0812">Transmembrane</keyword>
<evidence type="ECO:0000256" key="5">
    <source>
        <dbReference type="ARBA" id="ARBA00022989"/>
    </source>
</evidence>
<keyword evidence="3" id="KW-1003">Cell membrane</keyword>
<evidence type="ECO:0000313" key="9">
    <source>
        <dbReference type="EMBL" id="KAL1500580.1"/>
    </source>
</evidence>
<feature type="transmembrane region" description="Helical" evidence="8">
    <location>
        <begin position="328"/>
        <end position="349"/>
    </location>
</feature>
<dbReference type="Pfam" id="PF03547">
    <property type="entry name" value="Mem_trans"/>
    <property type="match status" value="1"/>
</dbReference>
<evidence type="ECO:0000256" key="3">
    <source>
        <dbReference type="ARBA" id="ARBA00022475"/>
    </source>
</evidence>
<keyword evidence="5 8" id="KW-1133">Transmembrane helix</keyword>
<evidence type="ECO:0000256" key="8">
    <source>
        <dbReference type="SAM" id="Phobius"/>
    </source>
</evidence>
<gene>
    <name evidence="9" type="ORF">AB1Y20_013235</name>
</gene>
<feature type="transmembrane region" description="Helical" evidence="8">
    <location>
        <begin position="184"/>
        <end position="203"/>
    </location>
</feature>
<proteinExistence type="predicted"/>
<feature type="transmembrane region" description="Helical" evidence="8">
    <location>
        <begin position="137"/>
        <end position="163"/>
    </location>
</feature>
<comment type="subcellular location">
    <subcellularLocation>
        <location evidence="1">Membrane</location>
        <topology evidence="1">Multi-pass membrane protein</topology>
    </subcellularLocation>
</comment>
<feature type="transmembrane region" description="Helical" evidence="8">
    <location>
        <begin position="223"/>
        <end position="247"/>
    </location>
</feature>
<feature type="transmembrane region" description="Helical" evidence="8">
    <location>
        <begin position="67"/>
        <end position="94"/>
    </location>
</feature>
<evidence type="ECO:0000256" key="4">
    <source>
        <dbReference type="ARBA" id="ARBA00022692"/>
    </source>
</evidence>
<sequence length="793" mass="84763">METQSHELDATMRTMFMIVSMQLLGYASKAQGLLGDNAEAGLAGFVYNVALPATLFKSVAQLALDQMAIQIVVGVVLAKIILVLFARALALAITRRGDTTGAADTLGGLIALMVSMSDDVGLGVPLFGAFFPENRHAVAHLFVLSALQSILINPLGPFLMLGIGQAKASTSTGTASTKDILLKVLWALKSNPPVIAAVAGVVFNLSQRIIGSTVDGRPQLPWYISVVVSMAGQAFTPLVLFIAGLGTRGSIGSLGSLRGVILPTALVVFKSLILPVVAYGCVFLLGGNEEARDYAFAYGLLPVANAIFAISRSYGIDAALMTQVAASLFLGKVTSFVLLLLLAAVFQYGFASSQMQWACVVLSNGMHMVSLGSALIFLLRCISSPSLRHVSMHRIVTLVVIQAGQSSGFLVRSLLSILPIHYNSQAGIMFCIVSSLRWAAIAYISILAVDQARAAKWFALQLDTGADILSSSWLEECPKVPEGAHLKIALLFGLAMTIPWVAPVRAVVLGAELADVQHRIQVTDPLDGALWAPYGGSQALLYAIVYFLLGLIIALALGVVLHRGRGESYRPSTQPSRPSSLTMTDSSLFTSRCLPPSRSNSEFKHLGARVVTTPEAKKKAIPVSISLPELPVVGAGLDTPSQIAASNSFIQPRYLGISFRVQLLCLLALLRCICNCVTSLSIATLDLTADTNPTLKGLHVTLSLLLYIFIFLEDGQGMLTVMFFAGLDEKIFQVYLSVNDYIAWLSLENSEAVKSTCTNGIPERDDARSVVPSHNVRARVRRRLNSLAMESLL</sequence>
<feature type="transmembrane region" description="Helical" evidence="8">
    <location>
        <begin position="539"/>
        <end position="561"/>
    </location>
</feature>
<feature type="transmembrane region" description="Helical" evidence="8">
    <location>
        <begin position="395"/>
        <end position="415"/>
    </location>
</feature>
<reference evidence="9 10" key="1">
    <citation type="journal article" date="2024" name="Science">
        <title>Giant polyketide synthase enzymes in the biosynthesis of giant marine polyether toxins.</title>
        <authorList>
            <person name="Fallon T.R."/>
            <person name="Shende V.V."/>
            <person name="Wierzbicki I.H."/>
            <person name="Pendleton A.L."/>
            <person name="Watervoot N.F."/>
            <person name="Auber R.P."/>
            <person name="Gonzalez D.J."/>
            <person name="Wisecaver J.H."/>
            <person name="Moore B.S."/>
        </authorList>
    </citation>
    <scope>NUCLEOTIDE SEQUENCE [LARGE SCALE GENOMIC DNA]</scope>
    <source>
        <strain evidence="9 10">12B1</strain>
    </source>
</reference>
<dbReference type="Proteomes" id="UP001515480">
    <property type="component" value="Unassembled WGS sequence"/>
</dbReference>
<accession>A0AB34IKM8</accession>
<evidence type="ECO:0000256" key="1">
    <source>
        <dbReference type="ARBA" id="ARBA00004141"/>
    </source>
</evidence>